<keyword evidence="1" id="KW-1133">Transmembrane helix</keyword>
<name>A0A9Q1DJ98_CONCO</name>
<dbReference type="EMBL" id="JAFJMO010000007">
    <property type="protein sequence ID" value="KAJ8272042.1"/>
    <property type="molecule type" value="Genomic_DNA"/>
</dbReference>
<evidence type="ECO:0000313" key="2">
    <source>
        <dbReference type="EMBL" id="KAJ8272042.1"/>
    </source>
</evidence>
<evidence type="ECO:0000313" key="3">
    <source>
        <dbReference type="Proteomes" id="UP001152803"/>
    </source>
</evidence>
<protein>
    <recommendedName>
        <fullName evidence="4">Small integral membrane protein 31</fullName>
    </recommendedName>
</protein>
<organism evidence="2 3">
    <name type="scientific">Conger conger</name>
    <name type="common">Conger eel</name>
    <name type="synonym">Muraena conger</name>
    <dbReference type="NCBI Taxonomy" id="82655"/>
    <lineage>
        <taxon>Eukaryota</taxon>
        <taxon>Metazoa</taxon>
        <taxon>Chordata</taxon>
        <taxon>Craniata</taxon>
        <taxon>Vertebrata</taxon>
        <taxon>Euteleostomi</taxon>
        <taxon>Actinopterygii</taxon>
        <taxon>Neopterygii</taxon>
        <taxon>Teleostei</taxon>
        <taxon>Anguilliformes</taxon>
        <taxon>Congridae</taxon>
        <taxon>Conger</taxon>
    </lineage>
</organism>
<gene>
    <name evidence="2" type="ORF">COCON_G00109010</name>
</gene>
<keyword evidence="3" id="KW-1185">Reference proteome</keyword>
<evidence type="ECO:0008006" key="4">
    <source>
        <dbReference type="Google" id="ProtNLM"/>
    </source>
</evidence>
<accession>A0A9Q1DJ98</accession>
<reference evidence="2" key="1">
    <citation type="journal article" date="2023" name="Science">
        <title>Genome structures resolve the early diversification of teleost fishes.</title>
        <authorList>
            <person name="Parey E."/>
            <person name="Louis A."/>
            <person name="Montfort J."/>
            <person name="Bouchez O."/>
            <person name="Roques C."/>
            <person name="Iampietro C."/>
            <person name="Lluch J."/>
            <person name="Castinel A."/>
            <person name="Donnadieu C."/>
            <person name="Desvignes T."/>
            <person name="Floi Bucao C."/>
            <person name="Jouanno E."/>
            <person name="Wen M."/>
            <person name="Mejri S."/>
            <person name="Dirks R."/>
            <person name="Jansen H."/>
            <person name="Henkel C."/>
            <person name="Chen W.J."/>
            <person name="Zahm M."/>
            <person name="Cabau C."/>
            <person name="Klopp C."/>
            <person name="Thompson A.W."/>
            <person name="Robinson-Rechavi M."/>
            <person name="Braasch I."/>
            <person name="Lecointre G."/>
            <person name="Bobe J."/>
            <person name="Postlethwait J.H."/>
            <person name="Berthelot C."/>
            <person name="Roest Crollius H."/>
            <person name="Guiguen Y."/>
        </authorList>
    </citation>
    <scope>NUCLEOTIDE SEQUENCE</scope>
    <source>
        <strain evidence="2">Concon-B</strain>
    </source>
</reference>
<proteinExistence type="predicted"/>
<keyword evidence="1" id="KW-0812">Transmembrane</keyword>
<dbReference type="OrthoDB" id="9212347at2759"/>
<evidence type="ECO:0000256" key="1">
    <source>
        <dbReference type="SAM" id="Phobius"/>
    </source>
</evidence>
<sequence>MANTERSQQQDWSSMALPFTNFEIAFILIAFIVVTLFSLASVFSQPNTKREEDYEECFKTTRVRKTKQKGVQSVPTVKDAL</sequence>
<keyword evidence="1" id="KW-0472">Membrane</keyword>
<dbReference type="AlphaFoldDB" id="A0A9Q1DJ98"/>
<feature type="transmembrane region" description="Helical" evidence="1">
    <location>
        <begin position="24"/>
        <end position="43"/>
    </location>
</feature>
<dbReference type="Proteomes" id="UP001152803">
    <property type="component" value="Unassembled WGS sequence"/>
</dbReference>
<comment type="caution">
    <text evidence="2">The sequence shown here is derived from an EMBL/GenBank/DDBJ whole genome shotgun (WGS) entry which is preliminary data.</text>
</comment>